<evidence type="ECO:0000313" key="1">
    <source>
        <dbReference type="EnsemblProtists" id="HpaP805192"/>
    </source>
</evidence>
<reference evidence="1" key="2">
    <citation type="submission" date="2015-06" db="UniProtKB">
        <authorList>
            <consortium name="EnsemblProtists"/>
        </authorList>
    </citation>
    <scope>IDENTIFICATION</scope>
    <source>
        <strain evidence="1">Emoy2</strain>
    </source>
</reference>
<proteinExistence type="predicted"/>
<dbReference type="AlphaFoldDB" id="M4BFX2"/>
<protein>
    <submittedName>
        <fullName evidence="1">Uncharacterized protein</fullName>
    </submittedName>
</protein>
<dbReference type="VEuPathDB" id="FungiDB:HpaG805192"/>
<keyword evidence="2" id="KW-1185">Reference proteome</keyword>
<dbReference type="Proteomes" id="UP000011713">
    <property type="component" value="Unassembled WGS sequence"/>
</dbReference>
<name>M4BFX2_HYAAE</name>
<sequence>MKSWIRVSTGDISTVYEKLTLHHTQQRAQISRDTAFQKNRVLLRLQPKFWFDVAKKVSHPVLKEAFRRYQLAQALPADASPCTDTFIKVMVIPCAHAIKQKLASKE</sequence>
<reference evidence="2" key="1">
    <citation type="journal article" date="2010" name="Science">
        <title>Signatures of adaptation to obligate biotrophy in the Hyaloperonospora arabidopsidis genome.</title>
        <authorList>
            <person name="Baxter L."/>
            <person name="Tripathy S."/>
            <person name="Ishaque N."/>
            <person name="Boot N."/>
            <person name="Cabral A."/>
            <person name="Kemen E."/>
            <person name="Thines M."/>
            <person name="Ah-Fong A."/>
            <person name="Anderson R."/>
            <person name="Badejoko W."/>
            <person name="Bittner-Eddy P."/>
            <person name="Boore J.L."/>
            <person name="Chibucos M.C."/>
            <person name="Coates M."/>
            <person name="Dehal P."/>
            <person name="Delehaunty K."/>
            <person name="Dong S."/>
            <person name="Downton P."/>
            <person name="Dumas B."/>
            <person name="Fabro G."/>
            <person name="Fronick C."/>
            <person name="Fuerstenberg S.I."/>
            <person name="Fulton L."/>
            <person name="Gaulin E."/>
            <person name="Govers F."/>
            <person name="Hughes L."/>
            <person name="Humphray S."/>
            <person name="Jiang R.H."/>
            <person name="Judelson H."/>
            <person name="Kamoun S."/>
            <person name="Kyung K."/>
            <person name="Meijer H."/>
            <person name="Minx P."/>
            <person name="Morris P."/>
            <person name="Nelson J."/>
            <person name="Phuntumart V."/>
            <person name="Qutob D."/>
            <person name="Rehmany A."/>
            <person name="Rougon-Cardoso A."/>
            <person name="Ryden P."/>
            <person name="Torto-Alalibo T."/>
            <person name="Studholme D."/>
            <person name="Wang Y."/>
            <person name="Win J."/>
            <person name="Wood J."/>
            <person name="Clifton S.W."/>
            <person name="Rogers J."/>
            <person name="Van den Ackerveken G."/>
            <person name="Jones J.D."/>
            <person name="McDowell J.M."/>
            <person name="Beynon J."/>
            <person name="Tyler B.M."/>
        </authorList>
    </citation>
    <scope>NUCLEOTIDE SEQUENCE [LARGE SCALE GENOMIC DNA]</scope>
    <source>
        <strain evidence="2">Emoy2</strain>
    </source>
</reference>
<organism evidence="1 2">
    <name type="scientific">Hyaloperonospora arabidopsidis (strain Emoy2)</name>
    <name type="common">Downy mildew agent</name>
    <name type="synonym">Peronospora arabidopsidis</name>
    <dbReference type="NCBI Taxonomy" id="559515"/>
    <lineage>
        <taxon>Eukaryota</taxon>
        <taxon>Sar</taxon>
        <taxon>Stramenopiles</taxon>
        <taxon>Oomycota</taxon>
        <taxon>Peronosporomycetes</taxon>
        <taxon>Peronosporales</taxon>
        <taxon>Peronosporaceae</taxon>
        <taxon>Hyaloperonospora</taxon>
    </lineage>
</organism>
<dbReference type="HOGENOM" id="CLU_2228362_0_0_1"/>
<dbReference type="InParanoid" id="M4BFX2"/>
<evidence type="ECO:0000313" key="2">
    <source>
        <dbReference type="Proteomes" id="UP000011713"/>
    </source>
</evidence>
<dbReference type="EMBL" id="JH598219">
    <property type="status" value="NOT_ANNOTATED_CDS"/>
    <property type="molecule type" value="Genomic_DNA"/>
</dbReference>
<dbReference type="EnsemblProtists" id="HpaT805192">
    <property type="protein sequence ID" value="HpaP805192"/>
    <property type="gene ID" value="HpaG805192"/>
</dbReference>
<accession>M4BFX2</accession>